<comment type="function">
    <text evidence="8">Part of the ABC transporter complex CysAWTP (TC 3.A.1.6.1) involved in sulfate/thiosulfate import. Probably responsible for the translocation of the substrate across the membrane.</text>
</comment>
<keyword evidence="3 9" id="KW-0813">Transport</keyword>
<dbReference type="Pfam" id="PF00528">
    <property type="entry name" value="BPD_transp_1"/>
    <property type="match status" value="1"/>
</dbReference>
<dbReference type="AlphaFoldDB" id="A0A7G1GYQ2"/>
<feature type="domain" description="ABC transmembrane type-1" evidence="10">
    <location>
        <begin position="47"/>
        <end position="246"/>
    </location>
</feature>
<evidence type="ECO:0000256" key="8">
    <source>
        <dbReference type="ARBA" id="ARBA00025323"/>
    </source>
</evidence>
<dbReference type="PANTHER" id="PTHR30406:SF8">
    <property type="entry name" value="SULFATE TRANSPORT SYSTEM PERMEASE PROTEIN CYST"/>
    <property type="match status" value="1"/>
</dbReference>
<feature type="transmembrane region" description="Helical" evidence="9">
    <location>
        <begin position="118"/>
        <end position="139"/>
    </location>
</feature>
<dbReference type="CDD" id="cd06261">
    <property type="entry name" value="TM_PBP2"/>
    <property type="match status" value="1"/>
</dbReference>
<evidence type="ECO:0000256" key="4">
    <source>
        <dbReference type="ARBA" id="ARBA00022692"/>
    </source>
</evidence>
<evidence type="ECO:0000256" key="1">
    <source>
        <dbReference type="ARBA" id="ARBA00004651"/>
    </source>
</evidence>
<dbReference type="InterPro" id="IPR005667">
    <property type="entry name" value="Sulph_transpt2"/>
</dbReference>
<dbReference type="SUPFAM" id="SSF161098">
    <property type="entry name" value="MetI-like"/>
    <property type="match status" value="1"/>
</dbReference>
<feature type="transmembrane region" description="Helical" evidence="9">
    <location>
        <begin position="230"/>
        <end position="248"/>
    </location>
</feature>
<evidence type="ECO:0000256" key="3">
    <source>
        <dbReference type="ARBA" id="ARBA00022448"/>
    </source>
</evidence>
<proteinExistence type="inferred from homology"/>
<keyword evidence="4 9" id="KW-0812">Transmembrane</keyword>
<dbReference type="InterPro" id="IPR000515">
    <property type="entry name" value="MetI-like"/>
</dbReference>
<evidence type="ECO:0000256" key="9">
    <source>
        <dbReference type="RuleBase" id="RU363032"/>
    </source>
</evidence>
<dbReference type="Gene3D" id="1.10.3720.10">
    <property type="entry name" value="MetI-like"/>
    <property type="match status" value="1"/>
</dbReference>
<feature type="transmembrane region" description="Helical" evidence="9">
    <location>
        <begin position="85"/>
        <end position="106"/>
    </location>
</feature>
<gene>
    <name evidence="11" type="ORF">JZK55_02600</name>
</gene>
<dbReference type="RefSeq" id="WP_203472842.1">
    <property type="nucleotide sequence ID" value="NZ_AP022873.1"/>
</dbReference>
<evidence type="ECO:0000313" key="12">
    <source>
        <dbReference type="Proteomes" id="UP000516360"/>
    </source>
</evidence>
<accession>A0A7G1GYQ2</accession>
<evidence type="ECO:0000256" key="5">
    <source>
        <dbReference type="ARBA" id="ARBA00022989"/>
    </source>
</evidence>
<dbReference type="Proteomes" id="UP000516360">
    <property type="component" value="Chromosome"/>
</dbReference>
<evidence type="ECO:0000256" key="6">
    <source>
        <dbReference type="ARBA" id="ARBA00023032"/>
    </source>
</evidence>
<comment type="similarity">
    <text evidence="9">Belongs to the binding-protein-dependent transport system permease family.</text>
</comment>
<dbReference type="InterPro" id="IPR035906">
    <property type="entry name" value="MetI-like_sf"/>
</dbReference>
<feature type="transmembrane region" description="Helical" evidence="9">
    <location>
        <begin position="49"/>
        <end position="73"/>
    </location>
</feature>
<feature type="transmembrane region" description="Helical" evidence="9">
    <location>
        <begin position="7"/>
        <end position="29"/>
    </location>
</feature>
<sequence length="254" mass="27564">MTFKRLSIFFAASVFALYAGLVLSLFYFYKGSLFVETLLSERTLFSIKISLIAATIATLLALVLAVPSAYALSRFDFKGRNIIDTILELPMIVSPAALGAMLLIFFNNPIGMWIQDNYIQFVFTAYGIILAQFITTVGVSTRLIKAAMDEIPHRYEDVARSLGVTPVKAFLTVTLPLCKNGIIAASVLTWAKAIGEFGATITIAGSMAMKTETLPVAIFMRLASADIEGTVVLILILVAIGLTTLYAVRLLKTG</sequence>
<reference evidence="11 12" key="1">
    <citation type="submission" date="2020-03" db="EMBL/GenBank/DDBJ databases">
        <title>Complete genome sequences of two sulfur-disproportionating bacterial strains T55J and Mzg5.</title>
        <authorList>
            <person name="Umezawa K."/>
            <person name="Kojima H."/>
            <person name="Kato Y."/>
            <person name="Fukui M."/>
        </authorList>
    </citation>
    <scope>NUCLEOTIDE SEQUENCE [LARGE SCALE GENOMIC DNA]</scope>
    <source>
        <strain evidence="11 12">T55J</strain>
    </source>
</reference>
<dbReference type="GO" id="GO:0005886">
    <property type="term" value="C:plasma membrane"/>
    <property type="evidence" value="ECO:0007669"/>
    <property type="project" value="UniProtKB-SubCell"/>
</dbReference>
<keyword evidence="5 9" id="KW-1133">Transmembrane helix</keyword>
<organism evidence="11 12">
    <name type="scientific">Dissulfurispira thermophila</name>
    <dbReference type="NCBI Taxonomy" id="2715679"/>
    <lineage>
        <taxon>Bacteria</taxon>
        <taxon>Pseudomonadati</taxon>
        <taxon>Nitrospirota</taxon>
        <taxon>Thermodesulfovibrionia</taxon>
        <taxon>Thermodesulfovibrionales</taxon>
        <taxon>Dissulfurispiraceae</taxon>
        <taxon>Dissulfurispira</taxon>
    </lineage>
</organism>
<comment type="subcellular location">
    <subcellularLocation>
        <location evidence="1 9">Cell membrane</location>
        <topology evidence="1 9">Multi-pass membrane protein</topology>
    </subcellularLocation>
</comment>
<evidence type="ECO:0000256" key="7">
    <source>
        <dbReference type="ARBA" id="ARBA00023136"/>
    </source>
</evidence>
<dbReference type="GO" id="GO:0015419">
    <property type="term" value="F:ABC-type sulfate transporter activity"/>
    <property type="evidence" value="ECO:0007669"/>
    <property type="project" value="InterPro"/>
</dbReference>
<keyword evidence="7 9" id="KW-0472">Membrane</keyword>
<keyword evidence="6" id="KW-0764">Sulfate transport</keyword>
<evidence type="ECO:0000259" key="10">
    <source>
        <dbReference type="PROSITE" id="PS50928"/>
    </source>
</evidence>
<dbReference type="KEGG" id="dtp:JZK55_02600"/>
<name>A0A7G1GYQ2_9BACT</name>
<dbReference type="PANTHER" id="PTHR30406">
    <property type="entry name" value="SULFATE TRANSPORT SYSTEM PERMEASE PROTEIN"/>
    <property type="match status" value="1"/>
</dbReference>
<dbReference type="EMBL" id="AP022873">
    <property type="protein sequence ID" value="BCB95338.1"/>
    <property type="molecule type" value="Genomic_DNA"/>
</dbReference>
<comment type="subunit">
    <text evidence="2">The complex is composed of two ATP-binding proteins (CysA), two transmembrane proteins (CysT and CysW) and a solute-binding protein (CysP).</text>
</comment>
<protein>
    <submittedName>
        <fullName evidence="11">ABC transporter permease</fullName>
    </submittedName>
</protein>
<evidence type="ECO:0000256" key="2">
    <source>
        <dbReference type="ARBA" id="ARBA00011779"/>
    </source>
</evidence>
<keyword evidence="12" id="KW-1185">Reference proteome</keyword>
<evidence type="ECO:0000313" key="11">
    <source>
        <dbReference type="EMBL" id="BCB95338.1"/>
    </source>
</evidence>
<dbReference type="PROSITE" id="PS50928">
    <property type="entry name" value="ABC_TM1"/>
    <property type="match status" value="1"/>
</dbReference>